<dbReference type="EMBL" id="JWTB01000004">
    <property type="protein sequence ID" value="KIC69394.1"/>
    <property type="molecule type" value="Genomic_DNA"/>
</dbReference>
<evidence type="ECO:0000313" key="1">
    <source>
        <dbReference type="EMBL" id="KIC69394.1"/>
    </source>
</evidence>
<evidence type="ECO:0000313" key="2">
    <source>
        <dbReference type="Proteomes" id="UP000031196"/>
    </source>
</evidence>
<organism evidence="1 2">
    <name type="scientific">Pseudarthrobacter phenanthrenivorans</name>
    <name type="common">Arthrobacter phenanthrenivorans</name>
    <dbReference type="NCBI Taxonomy" id="361575"/>
    <lineage>
        <taxon>Bacteria</taxon>
        <taxon>Bacillati</taxon>
        <taxon>Actinomycetota</taxon>
        <taxon>Actinomycetes</taxon>
        <taxon>Micrococcales</taxon>
        <taxon>Micrococcaceae</taxon>
        <taxon>Pseudarthrobacter</taxon>
    </lineage>
</organism>
<proteinExistence type="predicted"/>
<sequence length="165" mass="16870">MERIHNLPGAGLALGAFVLTVLLGIGGASASALWQQSATATMTVTASGTWPTAGFSNFTCTNDSPQKVATLTAAGSRAPTTLTYAALQANGTYGPSYTESVSLGTTSTITLTITSQIVLANRTTTPLTIRVTATYPDQSQSTATAKVALEQGNNSDKVTCLSTAF</sequence>
<dbReference type="AlphaFoldDB" id="A0A0B4D7Q7"/>
<comment type="caution">
    <text evidence="1">The sequence shown here is derived from an EMBL/GenBank/DDBJ whole genome shotgun (WGS) entry which is preliminary data.</text>
</comment>
<accession>A0A0B4D7Q7</accession>
<dbReference type="RefSeq" id="WP_043449197.1">
    <property type="nucleotide sequence ID" value="NZ_JWTB01000004.1"/>
</dbReference>
<name>A0A0B4D7Q7_PSEPS</name>
<protein>
    <submittedName>
        <fullName evidence="1">Uncharacterized protein</fullName>
    </submittedName>
</protein>
<dbReference type="Proteomes" id="UP000031196">
    <property type="component" value="Unassembled WGS sequence"/>
</dbReference>
<dbReference type="OrthoDB" id="4945704at2"/>
<reference evidence="1 2" key="1">
    <citation type="submission" date="2014-12" db="EMBL/GenBank/DDBJ databases">
        <title>Genome sequencing of Arthrobacter phenanthrenivorans SWC37.</title>
        <authorList>
            <person name="Tan P.W."/>
            <person name="Chan K.-G."/>
        </authorList>
    </citation>
    <scope>NUCLEOTIDE SEQUENCE [LARGE SCALE GENOMIC DNA]</scope>
    <source>
        <strain evidence="1 2">SWC37</strain>
    </source>
</reference>
<gene>
    <name evidence="1" type="ORF">RM50_01460</name>
</gene>